<dbReference type="EMBL" id="JBHRSX010000016">
    <property type="protein sequence ID" value="MFC3201891.1"/>
    <property type="molecule type" value="Genomic_DNA"/>
</dbReference>
<gene>
    <name evidence="1" type="ORF">ACFOEW_08675</name>
</gene>
<organism evidence="1 2">
    <name type="scientific">Alteromonas oceani</name>
    <dbReference type="NCBI Taxonomy" id="2071609"/>
    <lineage>
        <taxon>Bacteria</taxon>
        <taxon>Pseudomonadati</taxon>
        <taxon>Pseudomonadota</taxon>
        <taxon>Gammaproteobacteria</taxon>
        <taxon>Alteromonadales</taxon>
        <taxon>Alteromonadaceae</taxon>
        <taxon>Alteromonas/Salinimonas group</taxon>
        <taxon>Alteromonas</taxon>
    </lineage>
</organism>
<keyword evidence="2" id="KW-1185">Reference proteome</keyword>
<dbReference type="Proteomes" id="UP001595477">
    <property type="component" value="Unassembled WGS sequence"/>
</dbReference>
<proteinExistence type="predicted"/>
<protein>
    <submittedName>
        <fullName evidence="1">Uncharacterized protein</fullName>
    </submittedName>
</protein>
<comment type="caution">
    <text evidence="1">The sequence shown here is derived from an EMBL/GenBank/DDBJ whole genome shotgun (WGS) entry which is preliminary data.</text>
</comment>
<accession>A0ABV7K0M1</accession>
<reference evidence="2" key="1">
    <citation type="journal article" date="2019" name="Int. J. Syst. Evol. Microbiol.">
        <title>The Global Catalogue of Microorganisms (GCM) 10K type strain sequencing project: providing services to taxonomists for standard genome sequencing and annotation.</title>
        <authorList>
            <consortium name="The Broad Institute Genomics Platform"/>
            <consortium name="The Broad Institute Genome Sequencing Center for Infectious Disease"/>
            <person name="Wu L."/>
            <person name="Ma J."/>
        </authorList>
    </citation>
    <scope>NUCLEOTIDE SEQUENCE [LARGE SCALE GENOMIC DNA]</scope>
    <source>
        <strain evidence="2">KCTC 52449</strain>
    </source>
</reference>
<name>A0ABV7K0M1_9ALTE</name>
<sequence length="131" mass="14982">MSKYSLPNTKISATIMEFGKGVLNALPADYSQSEMEDAMLTIITVWNAIVLDTWHNTDKNEKMVLDALSQAPKEGQLQVKRLIKRKKTKFSDDIRAVGDHWIREEQGDFIFGCEARLDIERISLNEDSLKH</sequence>
<dbReference type="RefSeq" id="WP_015066045.1">
    <property type="nucleotide sequence ID" value="NZ_JBHRSX010000016.1"/>
</dbReference>
<evidence type="ECO:0000313" key="1">
    <source>
        <dbReference type="EMBL" id="MFC3201891.1"/>
    </source>
</evidence>
<evidence type="ECO:0000313" key="2">
    <source>
        <dbReference type="Proteomes" id="UP001595477"/>
    </source>
</evidence>